<dbReference type="SUPFAM" id="SSF56672">
    <property type="entry name" value="DNA/RNA polymerases"/>
    <property type="match status" value="1"/>
</dbReference>
<dbReference type="PANTHER" id="PTHR33332">
    <property type="entry name" value="REVERSE TRANSCRIPTASE DOMAIN-CONTAINING PROTEIN"/>
    <property type="match status" value="1"/>
</dbReference>
<keyword evidence="2" id="KW-0548">Nucleotidyltransferase</keyword>
<dbReference type="InterPro" id="IPR043502">
    <property type="entry name" value="DNA/RNA_pol_sf"/>
</dbReference>
<reference evidence="2" key="1">
    <citation type="journal article" date="2023" name="G3 (Bethesda)">
        <title>Whole genome assembly and annotation of the endangered Caribbean coral Acropora cervicornis.</title>
        <authorList>
            <person name="Selwyn J.D."/>
            <person name="Vollmer S.V."/>
        </authorList>
    </citation>
    <scope>NUCLEOTIDE SEQUENCE</scope>
    <source>
        <strain evidence="2">K2</strain>
    </source>
</reference>
<comment type="caution">
    <text evidence="2">The sequence shown here is derived from an EMBL/GenBank/DDBJ whole genome shotgun (WGS) entry which is preliminary data.</text>
</comment>
<dbReference type="AlphaFoldDB" id="A0AAD9V5D3"/>
<dbReference type="GO" id="GO:0003964">
    <property type="term" value="F:RNA-directed DNA polymerase activity"/>
    <property type="evidence" value="ECO:0007669"/>
    <property type="project" value="UniProtKB-KW"/>
</dbReference>
<organism evidence="2 3">
    <name type="scientific">Acropora cervicornis</name>
    <name type="common">Staghorn coral</name>
    <dbReference type="NCBI Taxonomy" id="6130"/>
    <lineage>
        <taxon>Eukaryota</taxon>
        <taxon>Metazoa</taxon>
        <taxon>Cnidaria</taxon>
        <taxon>Anthozoa</taxon>
        <taxon>Hexacorallia</taxon>
        <taxon>Scleractinia</taxon>
        <taxon>Astrocoeniina</taxon>
        <taxon>Acroporidae</taxon>
        <taxon>Acropora</taxon>
    </lineage>
</organism>
<feature type="domain" description="Reverse transcriptase" evidence="1">
    <location>
        <begin position="186"/>
        <end position="392"/>
    </location>
</feature>
<reference evidence="2" key="2">
    <citation type="journal article" date="2023" name="Science">
        <title>Genomic signatures of disease resistance in endangered staghorn corals.</title>
        <authorList>
            <person name="Vollmer S.V."/>
            <person name="Selwyn J.D."/>
            <person name="Despard B.A."/>
            <person name="Roesel C.L."/>
        </authorList>
    </citation>
    <scope>NUCLEOTIDE SEQUENCE</scope>
    <source>
        <strain evidence="2">K2</strain>
    </source>
</reference>
<dbReference type="PROSITE" id="PS50878">
    <property type="entry name" value="RT_POL"/>
    <property type="match status" value="1"/>
</dbReference>
<keyword evidence="2" id="KW-0808">Transferase</keyword>
<accession>A0AAD9V5D3</accession>
<evidence type="ECO:0000259" key="1">
    <source>
        <dbReference type="PROSITE" id="PS50878"/>
    </source>
</evidence>
<keyword evidence="2" id="KW-0695">RNA-directed DNA polymerase</keyword>
<dbReference type="CDD" id="cd01650">
    <property type="entry name" value="RT_nLTR_like"/>
    <property type="match status" value="1"/>
</dbReference>
<name>A0AAD9V5D3_ACRCE</name>
<evidence type="ECO:0000313" key="2">
    <source>
        <dbReference type="EMBL" id="KAK2561707.1"/>
    </source>
</evidence>
<dbReference type="Proteomes" id="UP001249851">
    <property type="component" value="Unassembled WGS sequence"/>
</dbReference>
<dbReference type="Pfam" id="PF00078">
    <property type="entry name" value="RVT_1"/>
    <property type="match status" value="1"/>
</dbReference>
<sequence length="392" mass="44394">MPTPWVSVRLLELRRDRDFHRRKAFSSNSQYHWRMYRKLRNFASREEKSLKSQYYCKLIEDAKNDSSSMWKAIKQTLPSNHMDTNAIFSNGKLHTGFIDIAEHLNLHFSNIGKYLAKAFRNTSSALSKNVTSAYDFKLNPVSVMFVHKELSKMKANKAIGLDKISARLLRDAAWVIAPSLTYIINSSLKLGKFRSHWKCAKVTALFKQGDRTIMDNYRPISVLPTVSKVIEKAAHIQLYAFLESHHLLVANQFGFRRGRSTPLALTQFTDEMLTNMDNGLLNGVIFLDLKKGFDTVDHTILIHKLKTMGVSGVSLPWFQSYLTSRFQTTVIGQATSSNRRVSVGVPQGSILGPLLFSIYINDLPTCLKHTSVTLFADDAALYCSAKSSSDLQ</sequence>
<keyword evidence="3" id="KW-1185">Reference proteome</keyword>
<evidence type="ECO:0000313" key="3">
    <source>
        <dbReference type="Proteomes" id="UP001249851"/>
    </source>
</evidence>
<protein>
    <submittedName>
        <fullName evidence="2">RNA-directed DNA polymerase from transposon X-element</fullName>
    </submittedName>
</protein>
<dbReference type="EMBL" id="JARQWQ010000031">
    <property type="protein sequence ID" value="KAK2561707.1"/>
    <property type="molecule type" value="Genomic_DNA"/>
</dbReference>
<dbReference type="InterPro" id="IPR000477">
    <property type="entry name" value="RT_dom"/>
</dbReference>
<gene>
    <name evidence="2" type="ORF">P5673_015069</name>
</gene>
<proteinExistence type="predicted"/>